<gene>
    <name evidence="2" type="ORF">VNO78_25022</name>
</gene>
<dbReference type="Proteomes" id="UP001386955">
    <property type="component" value="Unassembled WGS sequence"/>
</dbReference>
<protein>
    <submittedName>
        <fullName evidence="2">Uncharacterized protein</fullName>
    </submittedName>
</protein>
<dbReference type="EMBL" id="JAYMYS010000006">
    <property type="protein sequence ID" value="KAK7389733.1"/>
    <property type="molecule type" value="Genomic_DNA"/>
</dbReference>
<evidence type="ECO:0000313" key="3">
    <source>
        <dbReference type="Proteomes" id="UP001386955"/>
    </source>
</evidence>
<feature type="region of interest" description="Disordered" evidence="1">
    <location>
        <begin position="25"/>
        <end position="46"/>
    </location>
</feature>
<feature type="compositionally biased region" description="Basic and acidic residues" evidence="1">
    <location>
        <begin position="26"/>
        <end position="42"/>
    </location>
</feature>
<sequence length="122" mass="13747">MSGNEELKIEEGRVRWGSKIIGTEVGNRKEKGEEKEGREKLSRKGKRGRVLRCGAMRLGLPLHHYVDFHLTLLTASRQTPFSLGNFPPRHSPFSPSPWNDAIATLTSKIARTICKQKVHSLT</sequence>
<accession>A0AAN9S9C0</accession>
<evidence type="ECO:0000313" key="2">
    <source>
        <dbReference type="EMBL" id="KAK7389733.1"/>
    </source>
</evidence>
<dbReference type="AlphaFoldDB" id="A0AAN9S9C0"/>
<comment type="caution">
    <text evidence="2">The sequence shown here is derived from an EMBL/GenBank/DDBJ whole genome shotgun (WGS) entry which is preliminary data.</text>
</comment>
<reference evidence="2 3" key="1">
    <citation type="submission" date="2024-01" db="EMBL/GenBank/DDBJ databases">
        <title>The genomes of 5 underutilized Papilionoideae crops provide insights into root nodulation and disease resistanc.</title>
        <authorList>
            <person name="Jiang F."/>
        </authorList>
    </citation>
    <scope>NUCLEOTIDE SEQUENCE [LARGE SCALE GENOMIC DNA]</scope>
    <source>
        <strain evidence="2">DUOXIRENSHENG_FW03</strain>
        <tissue evidence="2">Leaves</tissue>
    </source>
</reference>
<keyword evidence="3" id="KW-1185">Reference proteome</keyword>
<evidence type="ECO:0000256" key="1">
    <source>
        <dbReference type="SAM" id="MobiDB-lite"/>
    </source>
</evidence>
<proteinExistence type="predicted"/>
<organism evidence="2 3">
    <name type="scientific">Psophocarpus tetragonolobus</name>
    <name type="common">Winged bean</name>
    <name type="synonym">Dolichos tetragonolobus</name>
    <dbReference type="NCBI Taxonomy" id="3891"/>
    <lineage>
        <taxon>Eukaryota</taxon>
        <taxon>Viridiplantae</taxon>
        <taxon>Streptophyta</taxon>
        <taxon>Embryophyta</taxon>
        <taxon>Tracheophyta</taxon>
        <taxon>Spermatophyta</taxon>
        <taxon>Magnoliopsida</taxon>
        <taxon>eudicotyledons</taxon>
        <taxon>Gunneridae</taxon>
        <taxon>Pentapetalae</taxon>
        <taxon>rosids</taxon>
        <taxon>fabids</taxon>
        <taxon>Fabales</taxon>
        <taxon>Fabaceae</taxon>
        <taxon>Papilionoideae</taxon>
        <taxon>50 kb inversion clade</taxon>
        <taxon>NPAAA clade</taxon>
        <taxon>indigoferoid/millettioid clade</taxon>
        <taxon>Phaseoleae</taxon>
        <taxon>Psophocarpus</taxon>
    </lineage>
</organism>
<name>A0AAN9S9C0_PSOTE</name>